<dbReference type="Pfam" id="PF00507">
    <property type="entry name" value="Oxidored_q4"/>
    <property type="match status" value="1"/>
</dbReference>
<proteinExistence type="inferred from homology"/>
<accession>A0A8B0JTK2</accession>
<keyword evidence="9" id="KW-1278">Translocase</keyword>
<evidence type="ECO:0000256" key="5">
    <source>
        <dbReference type="ARBA" id="ARBA00022692"/>
    </source>
</evidence>
<evidence type="ECO:0000256" key="9">
    <source>
        <dbReference type="RuleBase" id="RU003640"/>
    </source>
</evidence>
<dbReference type="GO" id="GO:0030964">
    <property type="term" value="C:NADH dehydrogenase complex"/>
    <property type="evidence" value="ECO:0007669"/>
    <property type="project" value="TreeGrafter"/>
</dbReference>
<keyword evidence="7 9" id="KW-0472">Membrane</keyword>
<evidence type="ECO:0000256" key="2">
    <source>
        <dbReference type="ARBA" id="ARBA00008472"/>
    </source>
</evidence>
<feature type="transmembrane region" description="Helical" evidence="9">
    <location>
        <begin position="85"/>
        <end position="105"/>
    </location>
</feature>
<dbReference type="GO" id="GO:0031966">
    <property type="term" value="C:mitochondrial membrane"/>
    <property type="evidence" value="ECO:0007669"/>
    <property type="project" value="UniProtKB-SubCell"/>
</dbReference>
<keyword evidence="9" id="KW-0520">NAD</keyword>
<dbReference type="InterPro" id="IPR038430">
    <property type="entry name" value="NDAH_ubi_oxred_su3_sf"/>
</dbReference>
<feature type="transmembrane region" description="Helical" evidence="9">
    <location>
        <begin position="52"/>
        <end position="73"/>
    </location>
</feature>
<keyword evidence="4 9" id="KW-0813">Transport</keyword>
<geneLocation type="mitochondrion" evidence="10"/>
<evidence type="ECO:0000256" key="1">
    <source>
        <dbReference type="ARBA" id="ARBA00004370"/>
    </source>
</evidence>
<gene>
    <name evidence="10" type="primary">ND3</name>
</gene>
<dbReference type="EC" id="7.1.1.2" evidence="9"/>
<dbReference type="GeneID" id="70590988"/>
<keyword evidence="9" id="KW-0830">Ubiquinone</keyword>
<dbReference type="InterPro" id="IPR000440">
    <property type="entry name" value="NADH_UbQ/plastoQ_OxRdtase_su3"/>
</dbReference>
<keyword evidence="5 9" id="KW-0812">Transmembrane</keyword>
<dbReference type="AlphaFoldDB" id="A0A8B0JTK2"/>
<comment type="function">
    <text evidence="9">Core subunit of the mitochondrial membrane respiratory chain NADH dehydrogenase (Complex I) which catalyzes electron transfer from NADH through the respiratory chain, using ubiquinone as an electron acceptor. Essential for the catalytic activity of complex I.</text>
</comment>
<dbReference type="RefSeq" id="YP_010250549.1">
    <property type="nucleotide sequence ID" value="NC_060358.1"/>
</dbReference>
<comment type="catalytic activity">
    <reaction evidence="8 9">
        <text>a ubiquinone + NADH + 5 H(+)(in) = a ubiquinol + NAD(+) + 4 H(+)(out)</text>
        <dbReference type="Rhea" id="RHEA:29091"/>
        <dbReference type="Rhea" id="RHEA-COMP:9565"/>
        <dbReference type="Rhea" id="RHEA-COMP:9566"/>
        <dbReference type="ChEBI" id="CHEBI:15378"/>
        <dbReference type="ChEBI" id="CHEBI:16389"/>
        <dbReference type="ChEBI" id="CHEBI:17976"/>
        <dbReference type="ChEBI" id="CHEBI:57540"/>
        <dbReference type="ChEBI" id="CHEBI:57945"/>
        <dbReference type="EC" id="7.1.1.2"/>
    </reaction>
</comment>
<dbReference type="PANTHER" id="PTHR11058:SF9">
    <property type="entry name" value="NADH-UBIQUINONE OXIDOREDUCTASE CHAIN 3"/>
    <property type="match status" value="1"/>
</dbReference>
<dbReference type="Gene3D" id="1.20.58.1610">
    <property type="entry name" value="NADH:ubiquinone/plastoquinone oxidoreductase, chain 3"/>
    <property type="match status" value="1"/>
</dbReference>
<evidence type="ECO:0000313" key="10">
    <source>
        <dbReference type="EMBL" id="QTV22625.1"/>
    </source>
</evidence>
<reference evidence="10" key="1">
    <citation type="submission" date="2020-12" db="EMBL/GenBank/DDBJ databases">
        <authorList>
            <person name="Li X.-L."/>
        </authorList>
    </citation>
    <scope>NUCLEOTIDE SEQUENCE</scope>
</reference>
<protein>
    <recommendedName>
        <fullName evidence="3 9">NADH-ubiquinone oxidoreductase chain 3</fullName>
        <ecNumber evidence="9">7.1.1.2</ecNumber>
    </recommendedName>
</protein>
<organism evidence="10">
    <name type="scientific">Cerceris quinquefasciata</name>
    <dbReference type="NCBI Taxonomy" id="2026451"/>
    <lineage>
        <taxon>Eukaryota</taxon>
        <taxon>Metazoa</taxon>
        <taxon>Ecdysozoa</taxon>
        <taxon>Arthropoda</taxon>
        <taxon>Hexapoda</taxon>
        <taxon>Insecta</taxon>
        <taxon>Pterygota</taxon>
        <taxon>Neoptera</taxon>
        <taxon>Endopterygota</taxon>
        <taxon>Hymenoptera</taxon>
        <taxon>Apocrita</taxon>
        <taxon>Aculeata</taxon>
        <taxon>Apoidea</taxon>
        <taxon>Crabronidae</taxon>
        <taxon>Philanthinae</taxon>
        <taxon>Cercerini</taxon>
        <taxon>Cerceris</taxon>
    </lineage>
</organism>
<comment type="subcellular location">
    <subcellularLocation>
        <location evidence="1">Membrane</location>
    </subcellularLocation>
    <subcellularLocation>
        <location evidence="9">Mitochondrion membrane</location>
        <topology evidence="9">Multi-pass membrane protein</topology>
    </subcellularLocation>
</comment>
<evidence type="ECO:0000256" key="8">
    <source>
        <dbReference type="ARBA" id="ARBA00049551"/>
    </source>
</evidence>
<evidence type="ECO:0000256" key="7">
    <source>
        <dbReference type="ARBA" id="ARBA00023136"/>
    </source>
</evidence>
<dbReference type="EMBL" id="MW402864">
    <property type="protein sequence ID" value="QTV22625.1"/>
    <property type="molecule type" value="Genomic_DNA"/>
</dbReference>
<name>A0A8B0JTK2_9HYME</name>
<keyword evidence="9 10" id="KW-0496">Mitochondrion</keyword>
<keyword evidence="9" id="KW-0249">Electron transport</keyword>
<keyword evidence="6 9" id="KW-1133">Transmembrane helix</keyword>
<evidence type="ECO:0000256" key="4">
    <source>
        <dbReference type="ARBA" id="ARBA00022448"/>
    </source>
</evidence>
<sequence length="114" mass="13620">MMLMMNFLIILILSLLIILINMITFKKMKMDREKNSPFECGFDPISSPRLPFSIQFFLISLMFLIFDIEISILIPSIPNMMMSKYYIISMLLFLMMLIITIYIEWMENNINWSL</sequence>
<evidence type="ECO:0000256" key="3">
    <source>
        <dbReference type="ARBA" id="ARBA00021007"/>
    </source>
</evidence>
<dbReference type="PANTHER" id="PTHR11058">
    <property type="entry name" value="NADH-UBIQUINONE OXIDOREDUCTASE CHAIN 3"/>
    <property type="match status" value="1"/>
</dbReference>
<comment type="similarity">
    <text evidence="2 9">Belongs to the complex I subunit 3 family.</text>
</comment>
<dbReference type="GO" id="GO:0008137">
    <property type="term" value="F:NADH dehydrogenase (ubiquinone) activity"/>
    <property type="evidence" value="ECO:0007669"/>
    <property type="project" value="UniProtKB-UniRule"/>
</dbReference>
<keyword evidence="9" id="KW-0679">Respiratory chain</keyword>
<evidence type="ECO:0000256" key="6">
    <source>
        <dbReference type="ARBA" id="ARBA00022989"/>
    </source>
</evidence>
<dbReference type="CTD" id="4537"/>